<organism evidence="1">
    <name type="scientific">Spironucleus salmonicida</name>
    <dbReference type="NCBI Taxonomy" id="348837"/>
    <lineage>
        <taxon>Eukaryota</taxon>
        <taxon>Metamonada</taxon>
        <taxon>Diplomonadida</taxon>
        <taxon>Hexamitidae</taxon>
        <taxon>Hexamitinae</taxon>
        <taxon>Spironucleus</taxon>
    </lineage>
</organism>
<dbReference type="VEuPathDB" id="GiardiaDB:SS50377_20887"/>
<dbReference type="Proteomes" id="UP000018208">
    <property type="component" value="Unassembled WGS sequence"/>
</dbReference>
<evidence type="ECO:0000313" key="2">
    <source>
        <dbReference type="EMBL" id="KAH0577533.1"/>
    </source>
</evidence>
<keyword evidence="3" id="KW-1185">Reference proteome</keyword>
<protein>
    <submittedName>
        <fullName evidence="1">Uncharacterized protein</fullName>
    </submittedName>
</protein>
<accession>V6LGY0</accession>
<sequence>MEGLRFENLKLSQEVAQLGALLSLKDTQITQLYNKIEELTSKLDSTSPDPQAKQTAFQNEQILTYSDFSPHSSQPVKAPMAVFAAQESIPNAVFETLLSPRMEFKIEQREDLNALTKFDGPLTPQIAKSPCQLRDILDETLRRHRQKTAHHSAFYTPAADNMGRILEFLRYGARKPLSFEELRFADAFPGHFLLLVDGRLSVLGVLRVQDAPPFALVGIAGVRLEIQQDQLQSCFAITKTGRLRLERQPGGLRISTDAVAI</sequence>
<dbReference type="EMBL" id="KI546135">
    <property type="protein sequence ID" value="EST43563.1"/>
    <property type="molecule type" value="Genomic_DNA"/>
</dbReference>
<reference evidence="1 2" key="1">
    <citation type="journal article" date="2014" name="PLoS Genet.">
        <title>The Genome of Spironucleus salmonicida Highlights a Fish Pathogen Adapted to Fluctuating Environments.</title>
        <authorList>
            <person name="Xu F."/>
            <person name="Jerlstrom-Hultqvist J."/>
            <person name="Einarsson E."/>
            <person name="Astvaldsson A."/>
            <person name="Svard S.G."/>
            <person name="Andersson J.O."/>
        </authorList>
    </citation>
    <scope>NUCLEOTIDE SEQUENCE</scope>
    <source>
        <strain evidence="2">ATCC 50377</strain>
    </source>
</reference>
<dbReference type="EMBL" id="AUWU02000001">
    <property type="protein sequence ID" value="KAH0577533.1"/>
    <property type="molecule type" value="Genomic_DNA"/>
</dbReference>
<reference evidence="2" key="2">
    <citation type="submission" date="2020-12" db="EMBL/GenBank/DDBJ databases">
        <title>New Spironucleus salmonicida genome in near-complete chromosomes.</title>
        <authorList>
            <person name="Xu F."/>
            <person name="Kurt Z."/>
            <person name="Jimenez-Gonzalez A."/>
            <person name="Astvaldsson A."/>
            <person name="Andersson J.O."/>
            <person name="Svard S.G."/>
        </authorList>
    </citation>
    <scope>NUCLEOTIDE SEQUENCE</scope>
    <source>
        <strain evidence="2">ATCC 50377</strain>
    </source>
</reference>
<evidence type="ECO:0000313" key="1">
    <source>
        <dbReference type="EMBL" id="EST43563.1"/>
    </source>
</evidence>
<proteinExistence type="predicted"/>
<dbReference type="AlphaFoldDB" id="V6LGY0"/>
<name>V6LGY0_9EUKA</name>
<evidence type="ECO:0000313" key="3">
    <source>
        <dbReference type="Proteomes" id="UP000018208"/>
    </source>
</evidence>
<gene>
    <name evidence="1" type="ORF">SS50377_16602</name>
    <name evidence="2" type="ORF">SS50377_20887</name>
</gene>